<evidence type="ECO:0000259" key="1">
    <source>
        <dbReference type="Pfam" id="PF01557"/>
    </source>
</evidence>
<sequence>MRFATIRLPDGRPSAAVLDGENVHPITGFTVLELIRRGLPDALAIGADAIAHSAPAATYELQAPLRPPTIRDFVTFEEHVEGVRTSVQGESGVPDAWYEAPHFYFTNPHTISGPGASIPVPHGCRALDFELEVAAVIGLAGSDLTVEAAGDHLFGYTILNDWSARDLQRREMEVGLGPAKGKDFANTLGPVLVTADELADRIDDEGFLALECTVAVNGVQVGRDVLSNMGWTFPAMIAYASRDSRIEPGDLLGSGTVGNGGCLAERWGRRGQQDPAPLRPGDTVTLSVEGIGSLTNTVGEQKASVPVVPAARRRADRGALREKYCVTSDAPGVRS</sequence>
<reference evidence="2 3" key="1">
    <citation type="submission" date="2020-04" db="EMBL/GenBank/DDBJ databases">
        <title>MicrobeNet Type strains.</title>
        <authorList>
            <person name="Nicholson A.C."/>
        </authorList>
    </citation>
    <scope>NUCLEOTIDE SEQUENCE [LARGE SCALE GENOMIC DNA]</scope>
    <source>
        <strain evidence="2 3">ATCC BAA-14</strain>
    </source>
</reference>
<keyword evidence="2" id="KW-0378">Hydrolase</keyword>
<proteinExistence type="predicted"/>
<dbReference type="SUPFAM" id="SSF56529">
    <property type="entry name" value="FAH"/>
    <property type="match status" value="1"/>
</dbReference>
<dbReference type="Proteomes" id="UP000563898">
    <property type="component" value="Unassembled WGS sequence"/>
</dbReference>
<dbReference type="RefSeq" id="WP_006369859.1">
    <property type="nucleotide sequence ID" value="NZ_JAAXPC010000019.1"/>
</dbReference>
<evidence type="ECO:0000313" key="2">
    <source>
        <dbReference type="EMBL" id="NKY04490.1"/>
    </source>
</evidence>
<dbReference type="GO" id="GO:0016787">
    <property type="term" value="F:hydrolase activity"/>
    <property type="evidence" value="ECO:0007669"/>
    <property type="project" value="UniProtKB-KW"/>
</dbReference>
<protein>
    <submittedName>
        <fullName evidence="2">Fumarylacetoacetate hydrolase family protein</fullName>
    </submittedName>
</protein>
<dbReference type="Pfam" id="PF01557">
    <property type="entry name" value="FAA_hydrolase"/>
    <property type="match status" value="1"/>
</dbReference>
<dbReference type="EMBL" id="JAAXPC010000019">
    <property type="protein sequence ID" value="NKY04490.1"/>
    <property type="molecule type" value="Genomic_DNA"/>
</dbReference>
<dbReference type="PANTHER" id="PTHR43211:SF1">
    <property type="entry name" value="BLL6422 PROTEIN"/>
    <property type="match status" value="1"/>
</dbReference>
<dbReference type="InterPro" id="IPR036663">
    <property type="entry name" value="Fumarylacetoacetase_C_sf"/>
</dbReference>
<accession>A0A846WUS4</accession>
<comment type="caution">
    <text evidence="2">The sequence shown here is derived from an EMBL/GenBank/DDBJ whole genome shotgun (WGS) entry which is preliminary data.</text>
</comment>
<organism evidence="2 3">
    <name type="scientific">Gordonia polyisoprenivorans</name>
    <dbReference type="NCBI Taxonomy" id="84595"/>
    <lineage>
        <taxon>Bacteria</taxon>
        <taxon>Bacillati</taxon>
        <taxon>Actinomycetota</taxon>
        <taxon>Actinomycetes</taxon>
        <taxon>Mycobacteriales</taxon>
        <taxon>Gordoniaceae</taxon>
        <taxon>Gordonia</taxon>
    </lineage>
</organism>
<dbReference type="PANTHER" id="PTHR43211">
    <property type="entry name" value="FUMARYLACETOACETATE HYDROLASE"/>
    <property type="match status" value="1"/>
</dbReference>
<dbReference type="InterPro" id="IPR011234">
    <property type="entry name" value="Fumarylacetoacetase-like_C"/>
</dbReference>
<gene>
    <name evidence="2" type="ORF">HGA05_23255</name>
</gene>
<dbReference type="Gene3D" id="3.90.850.10">
    <property type="entry name" value="Fumarylacetoacetase-like, C-terminal domain"/>
    <property type="match status" value="1"/>
</dbReference>
<name>A0A846WUS4_9ACTN</name>
<evidence type="ECO:0000313" key="3">
    <source>
        <dbReference type="Proteomes" id="UP000563898"/>
    </source>
</evidence>
<feature type="domain" description="Fumarylacetoacetase-like C-terminal" evidence="1">
    <location>
        <begin position="70"/>
        <end position="298"/>
    </location>
</feature>
<dbReference type="AlphaFoldDB" id="A0A846WUS4"/>